<dbReference type="EMBL" id="QEXV01000002">
    <property type="protein sequence ID" value="PWE17914.1"/>
    <property type="molecule type" value="Genomic_DNA"/>
</dbReference>
<protein>
    <submittedName>
        <fullName evidence="1">Uncharacterized protein</fullName>
    </submittedName>
</protein>
<organism evidence="1 2">
    <name type="scientific">Marinicauda salina</name>
    <dbReference type="NCBI Taxonomy" id="2135793"/>
    <lineage>
        <taxon>Bacteria</taxon>
        <taxon>Pseudomonadati</taxon>
        <taxon>Pseudomonadota</taxon>
        <taxon>Alphaproteobacteria</taxon>
        <taxon>Maricaulales</taxon>
        <taxon>Maricaulaceae</taxon>
        <taxon>Marinicauda</taxon>
    </lineage>
</organism>
<accession>A0A2U2BVC0</accession>
<gene>
    <name evidence="1" type="ORF">DDZ18_04885</name>
</gene>
<reference evidence="2" key="1">
    <citation type="submission" date="2018-05" db="EMBL/GenBank/DDBJ databases">
        <authorList>
            <person name="Liu B.-T."/>
        </authorList>
    </citation>
    <scope>NUCLEOTIDE SEQUENCE [LARGE SCALE GENOMIC DNA]</scope>
    <source>
        <strain evidence="2">WD6-1</strain>
    </source>
</reference>
<proteinExistence type="predicted"/>
<name>A0A2U2BVC0_9PROT</name>
<dbReference type="AlphaFoldDB" id="A0A2U2BVC0"/>
<comment type="caution">
    <text evidence="1">The sequence shown here is derived from an EMBL/GenBank/DDBJ whole genome shotgun (WGS) entry which is preliminary data.</text>
</comment>
<dbReference type="Proteomes" id="UP000245168">
    <property type="component" value="Unassembled WGS sequence"/>
</dbReference>
<evidence type="ECO:0000313" key="2">
    <source>
        <dbReference type="Proteomes" id="UP000245168"/>
    </source>
</evidence>
<evidence type="ECO:0000313" key="1">
    <source>
        <dbReference type="EMBL" id="PWE17914.1"/>
    </source>
</evidence>
<sequence>MAQSVAYRFDTPFRNLAVTVRHNAEGLSAAHQHDASEESPLAPDSDARLSISVQRYRFAGPRTQGRLSKHNLDMLEVMTPDPLERGARYVDDYPAAERYDPADHGGQESWAASDISAEITRGDRDMTVAGLEADHYVVEAQYTLTTFDADGAETGSRTVEHAQDVWFSDELPYSPLQLYPGLPFGYALSGSGKSLIDRAVIAELEPRMGELGAVVRTEQPAPDGFGDPPDPVVIELSDLQETEPFALESLDDAPVVPEPLFNAVAGPLFIAEMLSDDDAISDEGGASLGFGAPADIEFDAGRAGYKTTGAGDFAAAIAGGGPGEDHGLVVVMRPVNGAPEPGDYDVAPAVRDSAELEAMDAQALAERAERFQAFGVVERDGVTYVVMGFVDGGVTIESGADDRVSGRIDADVRALRTDTGEVVDALPIEASFEAVEGLEALHFRSPESRFIEN</sequence>
<keyword evidence="2" id="KW-1185">Reference proteome</keyword>